<dbReference type="Pfam" id="PF02789">
    <property type="entry name" value="Peptidase_M17_N"/>
    <property type="match status" value="1"/>
</dbReference>
<keyword evidence="4" id="KW-0645">Protease</keyword>
<feature type="domain" description="Cytosol aminopeptidase" evidence="15">
    <location>
        <begin position="212"/>
        <end position="522"/>
    </location>
</feature>
<evidence type="ECO:0000259" key="16">
    <source>
        <dbReference type="Pfam" id="PF02789"/>
    </source>
</evidence>
<comment type="catalytic activity">
    <reaction evidence="13">
        <text>S-benzyl-L-cysteinylglycine + H2O = S-benzyl-L-cysteine + glycine</text>
        <dbReference type="Rhea" id="RHEA:62568"/>
        <dbReference type="ChEBI" id="CHEBI:15377"/>
        <dbReference type="ChEBI" id="CHEBI:57305"/>
        <dbReference type="ChEBI" id="CHEBI:145802"/>
        <dbReference type="ChEBI" id="CHEBI:145803"/>
    </reaction>
    <physiologicalReaction direction="left-to-right" evidence="13">
        <dbReference type="Rhea" id="RHEA:62569"/>
    </physiologicalReaction>
</comment>
<keyword evidence="5" id="KW-0378">Hydrolase</keyword>
<dbReference type="RefSeq" id="XP_017024940.1">
    <property type="nucleotide sequence ID" value="XM_017169451.3"/>
</dbReference>
<accession>A0A6P4I9T4</accession>
<dbReference type="SUPFAM" id="SSF53187">
    <property type="entry name" value="Zn-dependent exopeptidases"/>
    <property type="match status" value="1"/>
</dbReference>
<dbReference type="GO" id="GO:0070006">
    <property type="term" value="F:metalloaminopeptidase activity"/>
    <property type="evidence" value="ECO:0007669"/>
    <property type="project" value="InterPro"/>
</dbReference>
<organism evidence="17 18">
    <name type="scientific">Drosophila kikkawai</name>
    <name type="common">Fruit fly</name>
    <dbReference type="NCBI Taxonomy" id="30033"/>
    <lineage>
        <taxon>Eukaryota</taxon>
        <taxon>Metazoa</taxon>
        <taxon>Ecdysozoa</taxon>
        <taxon>Arthropoda</taxon>
        <taxon>Hexapoda</taxon>
        <taxon>Insecta</taxon>
        <taxon>Pterygota</taxon>
        <taxon>Neoptera</taxon>
        <taxon>Endopterygota</taxon>
        <taxon>Diptera</taxon>
        <taxon>Brachycera</taxon>
        <taxon>Muscomorpha</taxon>
        <taxon>Ephydroidea</taxon>
        <taxon>Drosophilidae</taxon>
        <taxon>Drosophila</taxon>
        <taxon>Sophophora</taxon>
    </lineage>
</organism>
<evidence type="ECO:0000256" key="5">
    <source>
        <dbReference type="ARBA" id="ARBA00022801"/>
    </source>
</evidence>
<evidence type="ECO:0000256" key="12">
    <source>
        <dbReference type="ARBA" id="ARBA00045966"/>
    </source>
</evidence>
<evidence type="ECO:0000256" key="3">
    <source>
        <dbReference type="ARBA" id="ARBA00022438"/>
    </source>
</evidence>
<dbReference type="GO" id="GO:0030145">
    <property type="term" value="F:manganese ion binding"/>
    <property type="evidence" value="ECO:0007669"/>
    <property type="project" value="InterPro"/>
</dbReference>
<dbReference type="Gene3D" id="3.40.220.10">
    <property type="entry name" value="Leucine Aminopeptidase, subunit E, domain 1"/>
    <property type="match status" value="1"/>
</dbReference>
<dbReference type="EC" id="3.4.13.23" evidence="7"/>
<dbReference type="InterPro" id="IPR000819">
    <property type="entry name" value="Peptidase_M17_C"/>
</dbReference>
<evidence type="ECO:0000256" key="13">
    <source>
        <dbReference type="ARBA" id="ARBA00047881"/>
    </source>
</evidence>
<evidence type="ECO:0000313" key="18">
    <source>
        <dbReference type="RefSeq" id="XP_017024940.1"/>
    </source>
</evidence>
<comment type="function">
    <text evidence="12">Cytosolic metallopeptidase that catalyzes the removal of unsubstituted N-terminal hydrophobic amino acids from various peptides. The presence of Zn(2+) ions is essential for the peptidase activity, and the association with other cofactors can modulate the substrate spectificity of the enzyme. For instance, in the presence of Mn(2+), it displays a specific Cys-Gly hydrolyzing activity of Cys-Gly-S-conjugates. Involved in the metabolism of glutathione and in the degradation of glutathione S-conjugates, which may play a role in the control of the cell redox status.</text>
</comment>
<name>A0A6P4I9T4_DROKI</name>
<evidence type="ECO:0000256" key="4">
    <source>
        <dbReference type="ARBA" id="ARBA00022670"/>
    </source>
</evidence>
<evidence type="ECO:0000256" key="6">
    <source>
        <dbReference type="ARBA" id="ARBA00023511"/>
    </source>
</evidence>
<evidence type="ECO:0000313" key="17">
    <source>
        <dbReference type="Proteomes" id="UP001652661"/>
    </source>
</evidence>
<dbReference type="SUPFAM" id="SSF52949">
    <property type="entry name" value="Macro domain-like"/>
    <property type="match status" value="1"/>
</dbReference>
<evidence type="ECO:0000256" key="7">
    <source>
        <dbReference type="ARBA" id="ARBA00023625"/>
    </source>
</evidence>
<dbReference type="InterPro" id="IPR008283">
    <property type="entry name" value="Peptidase_M17_N"/>
</dbReference>
<dbReference type="Pfam" id="PF00883">
    <property type="entry name" value="Peptidase_M17"/>
    <property type="match status" value="1"/>
</dbReference>
<dbReference type="Gene3D" id="3.40.630.10">
    <property type="entry name" value="Zn peptidases"/>
    <property type="match status" value="1"/>
</dbReference>
<feature type="domain" description="Peptidase M17 leucyl aminopeptidase N-terminal" evidence="16">
    <location>
        <begin position="51"/>
        <end position="181"/>
    </location>
</feature>
<dbReference type="PANTHER" id="PTHR11963">
    <property type="entry name" value="LEUCINE AMINOPEPTIDASE-RELATED"/>
    <property type="match status" value="1"/>
</dbReference>
<evidence type="ECO:0000259" key="15">
    <source>
        <dbReference type="Pfam" id="PF00883"/>
    </source>
</evidence>
<keyword evidence="3 18" id="KW-0031">Aminopeptidase</keyword>
<dbReference type="GO" id="GO:0006508">
    <property type="term" value="P:proteolysis"/>
    <property type="evidence" value="ECO:0007669"/>
    <property type="project" value="UniProtKB-KW"/>
</dbReference>
<evidence type="ECO:0000256" key="9">
    <source>
        <dbReference type="ARBA" id="ARBA00030930"/>
    </source>
</evidence>
<dbReference type="AlphaFoldDB" id="A0A6P4I9T4"/>
<dbReference type="PRINTS" id="PR00481">
    <property type="entry name" value="LAMNOPPTDASE"/>
</dbReference>
<gene>
    <name evidence="18" type="primary">S-Lap8</name>
</gene>
<comment type="similarity">
    <text evidence="1">Belongs to the peptidase M17 family.</text>
</comment>
<reference evidence="18" key="2">
    <citation type="submission" date="2025-08" db="UniProtKB">
        <authorList>
            <consortium name="RefSeq"/>
        </authorList>
    </citation>
    <scope>IDENTIFICATION</scope>
    <source>
        <strain evidence="18">14028-0561.14</strain>
        <tissue evidence="18">Whole fly</tissue>
    </source>
</reference>
<evidence type="ECO:0000256" key="8">
    <source>
        <dbReference type="ARBA" id="ARBA00029605"/>
    </source>
</evidence>
<dbReference type="Proteomes" id="UP001652661">
    <property type="component" value="Chromosome 2R"/>
</dbReference>
<dbReference type="PANTHER" id="PTHR11963:SF16">
    <property type="entry name" value="CYTOSOL AMINOPEPTIDASE"/>
    <property type="match status" value="1"/>
</dbReference>
<dbReference type="GO" id="GO:0005737">
    <property type="term" value="C:cytoplasm"/>
    <property type="evidence" value="ECO:0007669"/>
    <property type="project" value="InterPro"/>
</dbReference>
<evidence type="ECO:0000256" key="14">
    <source>
        <dbReference type="ARBA" id="ARBA00049107"/>
    </source>
</evidence>
<comment type="catalytic activity">
    <reaction evidence="14">
        <text>L-cysteinylglycine + H2O = L-cysteine + glycine</text>
        <dbReference type="Rhea" id="RHEA:28783"/>
        <dbReference type="ChEBI" id="CHEBI:15377"/>
        <dbReference type="ChEBI" id="CHEBI:35235"/>
        <dbReference type="ChEBI" id="CHEBI:57305"/>
        <dbReference type="ChEBI" id="CHEBI:61694"/>
    </reaction>
    <physiologicalReaction direction="left-to-right" evidence="14">
        <dbReference type="Rhea" id="RHEA:28784"/>
    </physiologicalReaction>
</comment>
<proteinExistence type="inferred from homology"/>
<comment type="catalytic activity">
    <reaction evidence="6">
        <text>an S-substituted L-cysteinylglycine + H2O = an S-substituted L-cysteine + glycine</text>
        <dbReference type="Rhea" id="RHEA:60444"/>
        <dbReference type="ChEBI" id="CHEBI:15377"/>
        <dbReference type="ChEBI" id="CHEBI:57305"/>
        <dbReference type="ChEBI" id="CHEBI:58717"/>
        <dbReference type="ChEBI" id="CHEBI:143103"/>
        <dbReference type="EC" id="3.4.13.23"/>
    </reaction>
    <physiologicalReaction direction="left-to-right" evidence="6">
        <dbReference type="Rhea" id="RHEA:60445"/>
    </physiologicalReaction>
</comment>
<dbReference type="InterPro" id="IPR043472">
    <property type="entry name" value="Macro_dom-like"/>
</dbReference>
<reference evidence="17" key="1">
    <citation type="submission" date="2025-05" db="UniProtKB">
        <authorList>
            <consortium name="RefSeq"/>
        </authorList>
    </citation>
    <scope>NUCLEOTIDE SEQUENCE [LARGE SCALE GENOMIC DNA]</scope>
    <source>
        <strain evidence="17">14028-0561.14</strain>
    </source>
</reference>
<evidence type="ECO:0000256" key="2">
    <source>
        <dbReference type="ARBA" id="ARBA00014190"/>
    </source>
</evidence>
<protein>
    <recommendedName>
        <fullName evidence="2">Cytosol aminopeptidase</fullName>
        <ecNumber evidence="7">3.4.13.23</ecNumber>
    </recommendedName>
    <alternativeName>
        <fullName evidence="10">Cysteinylglycine-S-conjugate dipeptidase</fullName>
    </alternativeName>
    <alternativeName>
        <fullName evidence="11">Leucine aminopeptidase 3</fullName>
    </alternativeName>
    <alternativeName>
        <fullName evidence="9">Proline aminopeptidase</fullName>
    </alternativeName>
    <alternativeName>
        <fullName evidence="8">Prolyl aminopeptidase</fullName>
    </alternativeName>
</protein>
<evidence type="ECO:0000256" key="11">
    <source>
        <dbReference type="ARBA" id="ARBA00031564"/>
    </source>
</evidence>
<keyword evidence="17" id="KW-1185">Reference proteome</keyword>
<evidence type="ECO:0000256" key="1">
    <source>
        <dbReference type="ARBA" id="ARBA00009528"/>
    </source>
</evidence>
<dbReference type="InterPro" id="IPR011356">
    <property type="entry name" value="Leucine_aapep/pepB"/>
</dbReference>
<sequence>MPRSLVASSLRRSMMGLMRRPRSTIFAKGPLIQQVRYKCEEGSSRAMQGVVIGLYAKEGDKNPKLSSGGEKFDDRTSGKVMELIKESGLSGELGVGRLYQNVDKEYCCVAVVGLGKEGAGYNAEEVIDEGMENVRVCAAVGARACQLQGCTVCHVDGMEYPEQAAEGAALAVWRYNMNQRKSHRIAIPKLELYGSSDHDAWTRGLFKAESQNLARRLSDTPANQMTPSIFAQATVDALCPCGVAVEVRTMDWIETQNLNSFLMVAKGSCEPPIILEISYCGTSPEERPILLLGKGLTFNSGGLSLFPRKGMDEYRGAVSGAAVCVAAIRAAAALSLPINVSAMLPLCENMPSGMAAKPGDVVTLLNGKTLRIKDTSHTGTILLADPLLYSQTVFKPKLVVEVGAMASGVRKGLGASATGLWTNNSFLWKNFQKAGAVTGDRLWRMPLWKYFSKLVSPTKSYDMCNKGEGHASSCLAAAMLFELVPCSDWVHLDIHGTGMLAMHGVPPYLLKNHMSGRPTRSIIQFLFQMACKS</sequence>
<evidence type="ECO:0000256" key="10">
    <source>
        <dbReference type="ARBA" id="ARBA00030997"/>
    </source>
</evidence>
<dbReference type="OrthoDB" id="412814at2759"/>